<name>A0A519BBH5_9DELT</name>
<sequence>MFNVLLNFFRKFNIITSKHKSDILRILFILAIILLAFAYLFSYYEKISFFKSFYWAVTTATTVGYGDVTPTNNAGRVIAMGLMIAGIGTLGLFLATISSIMFDFKIGRIFGTMESHFFKNHIVILGYSDLIKSSLDGILKEGENVTLVAEIEKAPTDNTNLVFIKGNITDENIIKKANLKNAKICIISDEDDSKSLIAGVAVRADAGYKDLYIIALIHKKEIAKALKEIGVNEVFASGSFSSKVLTKSIKFRGASKFFDQLLDENFKEGLLERPVPQNIAGKGFYEAIKYFKEKKGEIIVGIKRENNIIINPDNAFSLKIDDKIILIGKK</sequence>
<evidence type="ECO:0000256" key="5">
    <source>
        <dbReference type="ARBA" id="ARBA00023065"/>
    </source>
</evidence>
<dbReference type="InterPro" id="IPR036721">
    <property type="entry name" value="RCK_C_sf"/>
</dbReference>
<dbReference type="Pfam" id="PF07885">
    <property type="entry name" value="Ion_trans_2"/>
    <property type="match status" value="1"/>
</dbReference>
<keyword evidence="4 8" id="KW-1133">Transmembrane helix</keyword>
<evidence type="ECO:0000313" key="12">
    <source>
        <dbReference type="Proteomes" id="UP000320813"/>
    </source>
</evidence>
<comment type="caution">
    <text evidence="11">The sequence shown here is derived from an EMBL/GenBank/DDBJ whole genome shotgun (WGS) entry which is preliminary data.</text>
</comment>
<dbReference type="SUPFAM" id="SSF51735">
    <property type="entry name" value="NAD(P)-binding Rossmann-fold domains"/>
    <property type="match status" value="1"/>
</dbReference>
<dbReference type="GO" id="GO:0005886">
    <property type="term" value="C:plasma membrane"/>
    <property type="evidence" value="ECO:0007669"/>
    <property type="project" value="UniProtKB-SubCell"/>
</dbReference>
<feature type="transmembrane region" description="Helical" evidence="8">
    <location>
        <begin position="23"/>
        <end position="44"/>
    </location>
</feature>
<evidence type="ECO:0000259" key="9">
    <source>
        <dbReference type="Pfam" id="PF02254"/>
    </source>
</evidence>
<dbReference type="AlphaFoldDB" id="A0A519BBH5"/>
<dbReference type="Pfam" id="PF02254">
    <property type="entry name" value="TrkA_N"/>
    <property type="match status" value="1"/>
</dbReference>
<dbReference type="InterPro" id="IPR036291">
    <property type="entry name" value="NAD(P)-bd_dom_sf"/>
</dbReference>
<keyword evidence="6 8" id="KW-0472">Membrane</keyword>
<dbReference type="PANTHER" id="PTHR43833">
    <property type="entry name" value="POTASSIUM CHANNEL PROTEIN 2-RELATED-RELATED"/>
    <property type="match status" value="1"/>
</dbReference>
<evidence type="ECO:0000256" key="1">
    <source>
        <dbReference type="ARBA" id="ARBA00004651"/>
    </source>
</evidence>
<dbReference type="GO" id="GO:0005267">
    <property type="term" value="F:potassium channel activity"/>
    <property type="evidence" value="ECO:0007669"/>
    <property type="project" value="InterPro"/>
</dbReference>
<dbReference type="Gene3D" id="3.30.70.1450">
    <property type="entry name" value="Regulator of K+ conductance, C-terminal domain"/>
    <property type="match status" value="1"/>
</dbReference>
<dbReference type="InterPro" id="IPR013099">
    <property type="entry name" value="K_chnl_dom"/>
</dbReference>
<dbReference type="Gene3D" id="3.40.50.720">
    <property type="entry name" value="NAD(P)-binding Rossmann-like Domain"/>
    <property type="match status" value="1"/>
</dbReference>
<dbReference type="EMBL" id="SGBD01000002">
    <property type="protein sequence ID" value="RZD14564.1"/>
    <property type="molecule type" value="Genomic_DNA"/>
</dbReference>
<gene>
    <name evidence="11" type="ORF">EVJ47_05175</name>
</gene>
<dbReference type="Proteomes" id="UP000320813">
    <property type="component" value="Unassembled WGS sequence"/>
</dbReference>
<dbReference type="PANTHER" id="PTHR43833:SF9">
    <property type="entry name" value="POTASSIUM CHANNEL PROTEIN YUGO-RELATED"/>
    <property type="match status" value="1"/>
</dbReference>
<dbReference type="InterPro" id="IPR003148">
    <property type="entry name" value="RCK_N"/>
</dbReference>
<evidence type="ECO:0000259" key="10">
    <source>
        <dbReference type="Pfam" id="PF07885"/>
    </source>
</evidence>
<evidence type="ECO:0000256" key="3">
    <source>
        <dbReference type="ARBA" id="ARBA00022692"/>
    </source>
</evidence>
<evidence type="ECO:0000256" key="7">
    <source>
        <dbReference type="ARBA" id="ARBA00023303"/>
    </source>
</evidence>
<comment type="subcellular location">
    <subcellularLocation>
        <location evidence="1">Cell membrane</location>
        <topology evidence="1">Multi-pass membrane protein</topology>
    </subcellularLocation>
</comment>
<proteinExistence type="predicted"/>
<evidence type="ECO:0000256" key="2">
    <source>
        <dbReference type="ARBA" id="ARBA00022448"/>
    </source>
</evidence>
<keyword evidence="2" id="KW-0813">Transport</keyword>
<feature type="domain" description="Potassium channel" evidence="10">
    <location>
        <begin position="30"/>
        <end position="102"/>
    </location>
</feature>
<dbReference type="InterPro" id="IPR003280">
    <property type="entry name" value="2pore_dom_K_chnl"/>
</dbReference>
<dbReference type="SUPFAM" id="SSF116726">
    <property type="entry name" value="TrkA C-terminal domain-like"/>
    <property type="match status" value="1"/>
</dbReference>
<reference evidence="11 12" key="1">
    <citation type="submission" date="2019-01" db="EMBL/GenBank/DDBJ databases">
        <title>Insights into ecological role of a new deltaproteobacterial order Candidatus Sinidesulfobacterales (Sva0485) by metagenomics and metatranscriptomics.</title>
        <authorList>
            <person name="Tan S."/>
            <person name="Liu J."/>
            <person name="Fang Y."/>
            <person name="Hedlund B.P."/>
            <person name="Lian Z.H."/>
            <person name="Huang L.Y."/>
            <person name="Li J.T."/>
            <person name="Huang L.N."/>
            <person name="Li W.J."/>
            <person name="Jiang H.C."/>
            <person name="Dong H.L."/>
            <person name="Shu W.S."/>
        </authorList>
    </citation>
    <scope>NUCLEOTIDE SEQUENCE [LARGE SCALE GENOMIC DNA]</scope>
    <source>
        <strain evidence="11">AP3</strain>
    </source>
</reference>
<protein>
    <submittedName>
        <fullName evidence="11">Potassium channel protein</fullName>
    </submittedName>
</protein>
<dbReference type="SUPFAM" id="SSF81324">
    <property type="entry name" value="Voltage-gated potassium channels"/>
    <property type="match status" value="1"/>
</dbReference>
<dbReference type="InterPro" id="IPR050721">
    <property type="entry name" value="Trk_Ktr_HKT_K-transport"/>
</dbReference>
<evidence type="ECO:0000256" key="6">
    <source>
        <dbReference type="ARBA" id="ARBA00023136"/>
    </source>
</evidence>
<organism evidence="11 12">
    <name type="scientific">Candidatus Acidulodesulfobacterium ferriphilum</name>
    <dbReference type="NCBI Taxonomy" id="2597223"/>
    <lineage>
        <taxon>Bacteria</taxon>
        <taxon>Deltaproteobacteria</taxon>
        <taxon>Candidatus Acidulodesulfobacterales</taxon>
        <taxon>Candidatus Acidulodesulfobacterium</taxon>
    </lineage>
</organism>
<feature type="transmembrane region" description="Helical" evidence="8">
    <location>
        <begin position="77"/>
        <end position="102"/>
    </location>
</feature>
<dbReference type="PRINTS" id="PR01333">
    <property type="entry name" value="2POREKCHANEL"/>
</dbReference>
<evidence type="ECO:0000256" key="8">
    <source>
        <dbReference type="SAM" id="Phobius"/>
    </source>
</evidence>
<keyword evidence="5" id="KW-0406">Ion transport</keyword>
<dbReference type="Gene3D" id="1.10.287.70">
    <property type="match status" value="1"/>
</dbReference>
<keyword evidence="3 8" id="KW-0812">Transmembrane</keyword>
<evidence type="ECO:0000256" key="4">
    <source>
        <dbReference type="ARBA" id="ARBA00022989"/>
    </source>
</evidence>
<accession>A0A519BBH5</accession>
<keyword evidence="7 11" id="KW-0407">Ion channel</keyword>
<evidence type="ECO:0000313" key="11">
    <source>
        <dbReference type="EMBL" id="RZD14564.1"/>
    </source>
</evidence>
<feature type="domain" description="RCK N-terminal" evidence="9">
    <location>
        <begin position="122"/>
        <end position="235"/>
    </location>
</feature>